<sequence length="95" mass="11404">MRGELENDLKLNLCQYKLKRAKRMALGKLEDVVGKVLPKAQHRYCVRHIESNWCKRWRSGQMRKLMWWCSWSSYDEEFKDQLTKLGKLSKDGARD</sequence>
<evidence type="ECO:0000313" key="2">
    <source>
        <dbReference type="Proteomes" id="UP000824120"/>
    </source>
</evidence>
<evidence type="ECO:0000313" key="1">
    <source>
        <dbReference type="EMBL" id="KAG5615006.1"/>
    </source>
</evidence>
<proteinExistence type="predicted"/>
<reference evidence="1 2" key="1">
    <citation type="submission" date="2020-09" db="EMBL/GenBank/DDBJ databases">
        <title>De no assembly of potato wild relative species, Solanum commersonii.</title>
        <authorList>
            <person name="Cho K."/>
        </authorList>
    </citation>
    <scope>NUCLEOTIDE SEQUENCE [LARGE SCALE GENOMIC DNA]</scope>
    <source>
        <strain evidence="1">LZ3.2</strain>
        <tissue evidence="1">Leaf</tissue>
    </source>
</reference>
<accession>A0A9J5ZS15</accession>
<dbReference type="EMBL" id="JACXVP010000003">
    <property type="protein sequence ID" value="KAG5615006.1"/>
    <property type="molecule type" value="Genomic_DNA"/>
</dbReference>
<comment type="caution">
    <text evidence="1">The sequence shown here is derived from an EMBL/GenBank/DDBJ whole genome shotgun (WGS) entry which is preliminary data.</text>
</comment>
<organism evidence="1 2">
    <name type="scientific">Solanum commersonii</name>
    <name type="common">Commerson's wild potato</name>
    <name type="synonym">Commerson's nightshade</name>
    <dbReference type="NCBI Taxonomy" id="4109"/>
    <lineage>
        <taxon>Eukaryota</taxon>
        <taxon>Viridiplantae</taxon>
        <taxon>Streptophyta</taxon>
        <taxon>Embryophyta</taxon>
        <taxon>Tracheophyta</taxon>
        <taxon>Spermatophyta</taxon>
        <taxon>Magnoliopsida</taxon>
        <taxon>eudicotyledons</taxon>
        <taxon>Gunneridae</taxon>
        <taxon>Pentapetalae</taxon>
        <taxon>asterids</taxon>
        <taxon>lamiids</taxon>
        <taxon>Solanales</taxon>
        <taxon>Solanaceae</taxon>
        <taxon>Solanoideae</taxon>
        <taxon>Solaneae</taxon>
        <taxon>Solanum</taxon>
    </lineage>
</organism>
<dbReference type="AlphaFoldDB" id="A0A9J5ZS15"/>
<dbReference type="Proteomes" id="UP000824120">
    <property type="component" value="Chromosome 3"/>
</dbReference>
<gene>
    <name evidence="1" type="ORF">H5410_014830</name>
</gene>
<keyword evidence="2" id="KW-1185">Reference proteome</keyword>
<protein>
    <submittedName>
        <fullName evidence="1">Uncharacterized protein</fullName>
    </submittedName>
</protein>
<dbReference type="OrthoDB" id="1302066at2759"/>
<name>A0A9J5ZS15_SOLCO</name>